<dbReference type="InterPro" id="IPR051310">
    <property type="entry name" value="MCP_chemotaxis"/>
</dbReference>
<dbReference type="GO" id="GO:0007165">
    <property type="term" value="P:signal transduction"/>
    <property type="evidence" value="ECO:0007669"/>
    <property type="project" value="InterPro"/>
</dbReference>
<dbReference type="PANTHER" id="PTHR43531:SF11">
    <property type="entry name" value="METHYL-ACCEPTING CHEMOTAXIS PROTEIN 3"/>
    <property type="match status" value="1"/>
</dbReference>
<evidence type="ECO:0000259" key="4">
    <source>
        <dbReference type="PROSITE" id="PS50885"/>
    </source>
</evidence>
<evidence type="ECO:0000256" key="3">
    <source>
        <dbReference type="SAM" id="Phobius"/>
    </source>
</evidence>
<keyword evidence="3" id="KW-1133">Transmembrane helix</keyword>
<evidence type="ECO:0000256" key="2">
    <source>
        <dbReference type="ARBA" id="ARBA00029447"/>
    </source>
</evidence>
<dbReference type="SMART" id="SM00304">
    <property type="entry name" value="HAMP"/>
    <property type="match status" value="1"/>
</dbReference>
<dbReference type="STRING" id="561720.SAMN06275492_14814"/>
<dbReference type="PROSITE" id="PS50885">
    <property type="entry name" value="HAMP"/>
    <property type="match status" value="1"/>
</dbReference>
<keyword evidence="3" id="KW-0472">Membrane</keyword>
<evidence type="ECO:0000256" key="1">
    <source>
        <dbReference type="ARBA" id="ARBA00022500"/>
    </source>
</evidence>
<dbReference type="EMBL" id="FXBB01000048">
    <property type="protein sequence ID" value="SMG49120.1"/>
    <property type="molecule type" value="Genomic_DNA"/>
</dbReference>
<dbReference type="GO" id="GO:0004888">
    <property type="term" value="F:transmembrane signaling receptor activity"/>
    <property type="evidence" value="ECO:0007669"/>
    <property type="project" value="TreeGrafter"/>
</dbReference>
<comment type="similarity">
    <text evidence="2">Belongs to the methyl-accepting chemotaxis (MCP) protein family.</text>
</comment>
<sequence length="251" mass="26403">MVVGADDKDTMKLNLLRDQVPPSVKDMAMDMTSGRSGYRTVDDRGEPSWAFYRSTSSGLSLAVIYPNSAVSALVRSLTYRLLVVSVLSILAISLAIAVTYRGIDRPLRAVAALAERVGRGDLSVDLESVGYNCKDSLGAMIKALSSMVDGLKGTVRGIYSQSEMIASSAEGLSSLSDQSSDGSERVLRSIMEISALAEENSAALEQTNAGVEEVSSSTTMVADSSVQGAEAADSASRTSQEAVAMVVQVIN</sequence>
<dbReference type="InterPro" id="IPR003660">
    <property type="entry name" value="HAMP_dom"/>
</dbReference>
<dbReference type="CDD" id="cd06225">
    <property type="entry name" value="HAMP"/>
    <property type="match status" value="1"/>
</dbReference>
<evidence type="ECO:0000313" key="6">
    <source>
        <dbReference type="Proteomes" id="UP000193355"/>
    </source>
</evidence>
<organism evidence="5 6">
    <name type="scientific">Dethiosulfovibrio salsuginis</name>
    <dbReference type="NCBI Taxonomy" id="561720"/>
    <lineage>
        <taxon>Bacteria</taxon>
        <taxon>Thermotogati</taxon>
        <taxon>Synergistota</taxon>
        <taxon>Synergistia</taxon>
        <taxon>Synergistales</taxon>
        <taxon>Dethiosulfovibrionaceae</taxon>
        <taxon>Dethiosulfovibrio</taxon>
    </lineage>
</organism>
<proteinExistence type="inferred from homology"/>
<dbReference type="GO" id="GO:0005886">
    <property type="term" value="C:plasma membrane"/>
    <property type="evidence" value="ECO:0007669"/>
    <property type="project" value="TreeGrafter"/>
</dbReference>
<dbReference type="PANTHER" id="PTHR43531">
    <property type="entry name" value="PROTEIN ICFG"/>
    <property type="match status" value="1"/>
</dbReference>
<dbReference type="Proteomes" id="UP000193355">
    <property type="component" value="Unassembled WGS sequence"/>
</dbReference>
<keyword evidence="1" id="KW-0145">Chemotaxis</keyword>
<dbReference type="SUPFAM" id="SSF58104">
    <property type="entry name" value="Methyl-accepting chemotaxis protein (MCP) signaling domain"/>
    <property type="match status" value="1"/>
</dbReference>
<feature type="transmembrane region" description="Helical" evidence="3">
    <location>
        <begin position="77"/>
        <end position="98"/>
    </location>
</feature>
<accession>A0A1X7L5S3</accession>
<dbReference type="AlphaFoldDB" id="A0A1X7L5S3"/>
<gene>
    <name evidence="5" type="ORF">SAMN06275492_14814</name>
</gene>
<keyword evidence="3" id="KW-0812">Transmembrane</keyword>
<feature type="domain" description="HAMP" evidence="4">
    <location>
        <begin position="101"/>
        <end position="156"/>
    </location>
</feature>
<dbReference type="Gene3D" id="1.10.287.950">
    <property type="entry name" value="Methyl-accepting chemotaxis protein"/>
    <property type="match status" value="1"/>
</dbReference>
<evidence type="ECO:0000313" key="5">
    <source>
        <dbReference type="EMBL" id="SMG49120.1"/>
    </source>
</evidence>
<protein>
    <submittedName>
        <fullName evidence="5">Methyl-accepting chemotaxis protein</fullName>
    </submittedName>
</protein>
<keyword evidence="6" id="KW-1185">Reference proteome</keyword>
<reference evidence="6" key="1">
    <citation type="submission" date="2017-04" db="EMBL/GenBank/DDBJ databases">
        <authorList>
            <person name="Varghese N."/>
            <person name="Submissions S."/>
        </authorList>
    </citation>
    <scope>NUCLEOTIDE SEQUENCE [LARGE SCALE GENOMIC DNA]</scope>
    <source>
        <strain evidence="6">USBA 82</strain>
    </source>
</reference>
<name>A0A1X7L5S3_9BACT</name>
<dbReference type="GO" id="GO:0006935">
    <property type="term" value="P:chemotaxis"/>
    <property type="evidence" value="ECO:0007669"/>
    <property type="project" value="UniProtKB-KW"/>
</dbReference>